<name>A0A1I6WFU0_9GAMM</name>
<dbReference type="Proteomes" id="UP000182827">
    <property type="component" value="Unassembled WGS sequence"/>
</dbReference>
<evidence type="ECO:0000313" key="3">
    <source>
        <dbReference type="Proteomes" id="UP000182827"/>
    </source>
</evidence>
<dbReference type="AlphaFoldDB" id="A0A1I6WFU0"/>
<protein>
    <recommendedName>
        <fullName evidence="1">MrfA-like Zn-binding domain-containing protein</fullName>
    </recommendedName>
</protein>
<proteinExistence type="predicted"/>
<dbReference type="RefSeq" id="WP_074947887.1">
    <property type="nucleotide sequence ID" value="NZ_FOZU01000061.1"/>
</dbReference>
<feature type="domain" description="MrfA-like Zn-binding" evidence="1">
    <location>
        <begin position="461"/>
        <end position="558"/>
    </location>
</feature>
<dbReference type="NCBIfam" id="NF038324">
    <property type="entry name" value="DrmB_fam"/>
    <property type="match status" value="1"/>
</dbReference>
<dbReference type="InterPro" id="IPR047721">
    <property type="entry name" value="DrmB"/>
</dbReference>
<evidence type="ECO:0000313" key="2">
    <source>
        <dbReference type="EMBL" id="SFT24802.1"/>
    </source>
</evidence>
<keyword evidence="3" id="KW-1185">Reference proteome</keyword>
<organism evidence="2 3">
    <name type="scientific">Acinetobacter bohemicus</name>
    <dbReference type="NCBI Taxonomy" id="1435036"/>
    <lineage>
        <taxon>Bacteria</taxon>
        <taxon>Pseudomonadati</taxon>
        <taxon>Pseudomonadota</taxon>
        <taxon>Gammaproteobacteria</taxon>
        <taxon>Moraxellales</taxon>
        <taxon>Moraxellaceae</taxon>
        <taxon>Acinetobacter</taxon>
    </lineage>
</organism>
<dbReference type="EMBL" id="FOZU01000061">
    <property type="protein sequence ID" value="SFT24802.1"/>
    <property type="molecule type" value="Genomic_DNA"/>
</dbReference>
<evidence type="ECO:0000259" key="1">
    <source>
        <dbReference type="Pfam" id="PF09369"/>
    </source>
</evidence>
<sequence length="597" mass="67533">MTSIKRAYRSSQLISPFGPGSIIDLGEESLILVDPSLWPEDKLEEIKLDRLTKGAGVWALKKPPVIKSRYEKIDKNNALMTVRFPKWMFCPRCRKLEYWRKDTGVVNKYGVPICSNTRCKEKALVPMRFVAACEHGHLSDVPWSLWAHRGANEHCSSPELYFNSDPKKGSGLDALYIECKNPNCGVKNDLKNLMSPQALAGIKCFGNQPWEYDDQKTCSEELKVLQKGASNLYYSVIRSALDIPVNAISKGNSVFEKIKESEDFEELMKAIDKGRDRKIRDLISYISEELDISEEEITRAVTSQEKDQRTFKIPSDKDLRLAEWEVLSSRDIEQKSSKTFKAEVVNWISDNDFELNKIISRVVLLHKLREVRAFCGFERISPSDNIVAPKSINATTSWLPAVEVYGEGIFLEFDINYIEAWESNLSHDMRARLEHLITRHSGLTNNYLPVPTAKFLILHTFSHLLIRQLSFESGYSSGSLRERIYAEEGQAGLLIYTADGDSEGSLGGLVQQGKLQTLLPMIFAALENSHWCSNDPVCSEMESQGVMGLNQAACHACTLVSETSCEYNNLLLDRKLLIAEDEKGFFSKILKQVSELS</sequence>
<accession>A0A1I6WFU0</accession>
<dbReference type="Pfam" id="PF09369">
    <property type="entry name" value="MZB"/>
    <property type="match status" value="1"/>
</dbReference>
<dbReference type="InterPro" id="IPR018973">
    <property type="entry name" value="MZB"/>
</dbReference>
<gene>
    <name evidence="2" type="ORF">SAMN05444586_10612</name>
</gene>
<reference evidence="3" key="1">
    <citation type="submission" date="2016-10" db="EMBL/GenBank/DDBJ databases">
        <authorList>
            <person name="Varghese N."/>
            <person name="Submissions S."/>
        </authorList>
    </citation>
    <scope>NUCLEOTIDE SEQUENCE [LARGE SCALE GENOMIC DNA]</scope>
    <source>
        <strain evidence="3">ANC 5076</strain>
    </source>
</reference>